<proteinExistence type="predicted"/>
<evidence type="ECO:0000313" key="1">
    <source>
        <dbReference type="EMBL" id="AJC12107.1"/>
    </source>
</evidence>
<sequence>MATESVEALALQAFELSKREVLVHLRFLNGASNLLKPLAVRGSSLATDGTRFRFDPVDLARSYARDPGSVARAYLHVLLHNVFSFCTRMPEKALTRDAGTLPATSRSKRR</sequence>
<dbReference type="KEGG" id="cbac:JI75_04895"/>
<evidence type="ECO:0000313" key="2">
    <source>
        <dbReference type="Proteomes" id="UP000031121"/>
    </source>
</evidence>
<keyword evidence="2" id="KW-1185">Reference proteome</keyword>
<protein>
    <submittedName>
        <fullName evidence="1">Uncharacterized protein</fullName>
    </submittedName>
</protein>
<reference evidence="2" key="1">
    <citation type="submission" date="2014-08" db="EMBL/GenBank/DDBJ databases">
        <title>Coriobacteriaceae sp. complete genome.</title>
        <authorList>
            <person name="Looft T."/>
            <person name="Bayles D.O."/>
            <person name="Stanton T.B."/>
        </authorList>
    </citation>
    <scope>NUCLEOTIDE SEQUENCE [LARGE SCALE GENOMIC DNA]</scope>
    <source>
        <strain evidence="2">68-1-3</strain>
    </source>
</reference>
<dbReference type="EMBL" id="CP009302">
    <property type="protein sequence ID" value="AJC12107.1"/>
    <property type="molecule type" value="Genomic_DNA"/>
</dbReference>
<name>A0A0A8BAG2_9ACTN</name>
<dbReference type="Proteomes" id="UP000031121">
    <property type="component" value="Chromosome"/>
</dbReference>
<gene>
    <name evidence="1" type="ORF">JI75_04895</name>
</gene>
<organism evidence="1 2">
    <name type="scientific">Berryella intestinalis</name>
    <dbReference type="NCBI Taxonomy" id="1531429"/>
    <lineage>
        <taxon>Bacteria</taxon>
        <taxon>Bacillati</taxon>
        <taxon>Actinomycetota</taxon>
        <taxon>Coriobacteriia</taxon>
        <taxon>Eggerthellales</taxon>
        <taxon>Eggerthellaceae</taxon>
        <taxon>Berryella</taxon>
    </lineage>
</organism>
<dbReference type="HOGENOM" id="CLU_2166702_0_0_11"/>
<dbReference type="RefSeq" id="WP_039689170.1">
    <property type="nucleotide sequence ID" value="NZ_CP009302.1"/>
</dbReference>
<dbReference type="AlphaFoldDB" id="A0A0A8BAG2"/>
<accession>A0A0A8BAG2</accession>
<reference evidence="1 2" key="2">
    <citation type="journal article" date="2015" name="Genome Announc.">
        <title>Complete Genome Sequence of Coriobacteriaceae Strain 68-1-3, a Novel Mucus-Degrading Isolate from the Swine Intestinal Tract.</title>
        <authorList>
            <person name="Looft T."/>
            <person name="Bayles D.O."/>
            <person name="Alt D.P."/>
            <person name="Stanton T.B."/>
        </authorList>
    </citation>
    <scope>NUCLEOTIDE SEQUENCE [LARGE SCALE GENOMIC DNA]</scope>
    <source>
        <strain evidence="1 2">68-1-3</strain>
    </source>
</reference>